<dbReference type="PANTHER" id="PTHR20854">
    <property type="entry name" value="INOSITOL MONOPHOSPHATASE"/>
    <property type="match status" value="1"/>
</dbReference>
<proteinExistence type="predicted"/>
<dbReference type="RefSeq" id="WP_185692700.1">
    <property type="nucleotide sequence ID" value="NZ_JACHVA010000081.1"/>
</dbReference>
<feature type="binding site" evidence="5">
    <location>
        <position position="97"/>
    </location>
    <ligand>
        <name>Mg(2+)</name>
        <dbReference type="ChEBI" id="CHEBI:18420"/>
        <label>1</label>
        <note>catalytic</note>
    </ligand>
</feature>
<feature type="binding site" evidence="5">
    <location>
        <position position="99"/>
    </location>
    <ligand>
        <name>Mg(2+)</name>
        <dbReference type="ChEBI" id="CHEBI:18420"/>
        <label>1</label>
        <note>catalytic</note>
    </ligand>
</feature>
<keyword evidence="7" id="KW-1185">Reference proteome</keyword>
<evidence type="ECO:0000256" key="2">
    <source>
        <dbReference type="ARBA" id="ARBA00022723"/>
    </source>
</evidence>
<evidence type="ECO:0000256" key="5">
    <source>
        <dbReference type="PIRSR" id="PIRSR600760-2"/>
    </source>
</evidence>
<organism evidence="6 7">
    <name type="scientific">Puniceicoccus vermicola</name>
    <dbReference type="NCBI Taxonomy" id="388746"/>
    <lineage>
        <taxon>Bacteria</taxon>
        <taxon>Pseudomonadati</taxon>
        <taxon>Verrucomicrobiota</taxon>
        <taxon>Opitutia</taxon>
        <taxon>Puniceicoccales</taxon>
        <taxon>Puniceicoccaceae</taxon>
        <taxon>Puniceicoccus</taxon>
    </lineage>
</organism>
<feature type="binding site" evidence="5">
    <location>
        <position position="81"/>
    </location>
    <ligand>
        <name>Mg(2+)</name>
        <dbReference type="ChEBI" id="CHEBI:18420"/>
        <label>1</label>
        <note>catalytic</note>
    </ligand>
</feature>
<dbReference type="InterPro" id="IPR000760">
    <property type="entry name" value="Inositol_monophosphatase-like"/>
</dbReference>
<evidence type="ECO:0000256" key="4">
    <source>
        <dbReference type="ARBA" id="ARBA00022842"/>
    </source>
</evidence>
<keyword evidence="4 5" id="KW-0460">Magnesium</keyword>
<dbReference type="Proteomes" id="UP000525652">
    <property type="component" value="Unassembled WGS sequence"/>
</dbReference>
<accession>A0A7X1E4F3</accession>
<comment type="caution">
    <text evidence="6">The sequence shown here is derived from an EMBL/GenBank/DDBJ whole genome shotgun (WGS) entry which is preliminary data.</text>
</comment>
<keyword evidence="2 5" id="KW-0479">Metal-binding</keyword>
<dbReference type="GO" id="GO:0006020">
    <property type="term" value="P:inositol metabolic process"/>
    <property type="evidence" value="ECO:0007669"/>
    <property type="project" value="TreeGrafter"/>
</dbReference>
<dbReference type="InterPro" id="IPR020583">
    <property type="entry name" value="Inositol_monoP_metal-BS"/>
</dbReference>
<evidence type="ECO:0000313" key="7">
    <source>
        <dbReference type="Proteomes" id="UP000525652"/>
    </source>
</evidence>
<feature type="binding site" evidence="5">
    <location>
        <position position="100"/>
    </location>
    <ligand>
        <name>Mg(2+)</name>
        <dbReference type="ChEBI" id="CHEBI:18420"/>
        <label>1</label>
        <note>catalytic</note>
    </ligand>
</feature>
<dbReference type="EMBL" id="JACHVA010000081">
    <property type="protein sequence ID" value="MBC2601999.1"/>
    <property type="molecule type" value="Genomic_DNA"/>
</dbReference>
<dbReference type="GO" id="GO:0007165">
    <property type="term" value="P:signal transduction"/>
    <property type="evidence" value="ECO:0007669"/>
    <property type="project" value="TreeGrafter"/>
</dbReference>
<name>A0A7X1E4F3_9BACT</name>
<feature type="binding site" evidence="5">
    <location>
        <position position="221"/>
    </location>
    <ligand>
        <name>Mg(2+)</name>
        <dbReference type="ChEBI" id="CHEBI:18420"/>
        <label>1</label>
        <note>catalytic</note>
    </ligand>
</feature>
<dbReference type="Gene3D" id="3.40.190.80">
    <property type="match status" value="1"/>
</dbReference>
<dbReference type="PANTHER" id="PTHR20854:SF4">
    <property type="entry name" value="INOSITOL-1-MONOPHOSPHATASE-RELATED"/>
    <property type="match status" value="1"/>
</dbReference>
<dbReference type="Gene3D" id="3.30.540.10">
    <property type="entry name" value="Fructose-1,6-Bisphosphatase, subunit A, domain 1"/>
    <property type="match status" value="1"/>
</dbReference>
<dbReference type="AlphaFoldDB" id="A0A7X1E4F3"/>
<gene>
    <name evidence="6" type="ORF">H5P30_09440</name>
</gene>
<evidence type="ECO:0000313" key="6">
    <source>
        <dbReference type="EMBL" id="MBC2601999.1"/>
    </source>
</evidence>
<dbReference type="PROSITE" id="PS00629">
    <property type="entry name" value="IMP_1"/>
    <property type="match status" value="1"/>
</dbReference>
<keyword evidence="3" id="KW-0378">Hydrolase</keyword>
<dbReference type="SUPFAM" id="SSF56655">
    <property type="entry name" value="Carbohydrate phosphatase"/>
    <property type="match status" value="1"/>
</dbReference>
<dbReference type="GO" id="GO:0046872">
    <property type="term" value="F:metal ion binding"/>
    <property type="evidence" value="ECO:0007669"/>
    <property type="project" value="UniProtKB-KW"/>
</dbReference>
<evidence type="ECO:0000256" key="3">
    <source>
        <dbReference type="ARBA" id="ARBA00022801"/>
    </source>
</evidence>
<protein>
    <submittedName>
        <fullName evidence="6">Inositol monophosphatase family protein</fullName>
    </submittedName>
</protein>
<comment type="cofactor">
    <cofactor evidence="1 5">
        <name>Mg(2+)</name>
        <dbReference type="ChEBI" id="CHEBI:18420"/>
    </cofactor>
</comment>
<sequence>MTRKDFSMKELSHESVAAFLSFAEKIAREVGVGIADRFRSRSFSVENKEDGSPVTEADQEAEKYLRSCIEKEFPEHGIIGEEFGAKGTGQEFIWVIDPIDGTKSFVHGVPLFGTLIGLLYRRRPLVGVIHQPVLDRLASGDNRQAWLNGEQIRVRKERPLSEATLLMTDPSDSLLLERGDSYKNLIREAGVVRSWGDCFGYLSLVMGQADIMIDPILNPWDMLPLLPVLRGAGAVVSDCNGGPPEDGTSLLATTSRSLQQRVLRGLEDFPMIAR</sequence>
<dbReference type="PRINTS" id="PR00377">
    <property type="entry name" value="IMPHPHTASES"/>
</dbReference>
<dbReference type="GO" id="GO:0008934">
    <property type="term" value="F:inositol monophosphate 1-phosphatase activity"/>
    <property type="evidence" value="ECO:0007669"/>
    <property type="project" value="TreeGrafter"/>
</dbReference>
<evidence type="ECO:0000256" key="1">
    <source>
        <dbReference type="ARBA" id="ARBA00001946"/>
    </source>
</evidence>
<reference evidence="6 7" key="1">
    <citation type="submission" date="2020-07" db="EMBL/GenBank/DDBJ databases">
        <authorList>
            <person name="Feng X."/>
        </authorList>
    </citation>
    <scope>NUCLEOTIDE SEQUENCE [LARGE SCALE GENOMIC DNA]</scope>
    <source>
        <strain evidence="6 7">JCM14086</strain>
    </source>
</reference>
<dbReference type="Pfam" id="PF00459">
    <property type="entry name" value="Inositol_P"/>
    <property type="match status" value="1"/>
</dbReference>
<dbReference type="FunFam" id="3.30.540.10:FF:000003">
    <property type="entry name" value="Inositol-1-monophosphatase"/>
    <property type="match status" value="1"/>
</dbReference>
<dbReference type="CDD" id="cd01641">
    <property type="entry name" value="Bacterial_IMPase_like_1"/>
    <property type="match status" value="1"/>
</dbReference>